<comment type="similarity">
    <text evidence="1">Belongs to the RutC family.</text>
</comment>
<dbReference type="STRING" id="749222.Nitsa_0433"/>
<dbReference type="HOGENOM" id="CLU_100715_7_3_7"/>
<accession>E6X0B4</accession>
<dbReference type="PROSITE" id="PS01094">
    <property type="entry name" value="UPF0076"/>
    <property type="match status" value="1"/>
</dbReference>
<dbReference type="InterPro" id="IPR035959">
    <property type="entry name" value="RutC-like_sf"/>
</dbReference>
<evidence type="ECO:0000313" key="2">
    <source>
        <dbReference type="EMBL" id="ADV45703.1"/>
    </source>
</evidence>
<name>E6X0B4_NITSE</name>
<dbReference type="OrthoDB" id="9808943at2"/>
<dbReference type="CDD" id="cd00448">
    <property type="entry name" value="YjgF_YER057c_UK114_family"/>
    <property type="match status" value="1"/>
</dbReference>
<dbReference type="Gene3D" id="3.30.1330.40">
    <property type="entry name" value="RutC-like"/>
    <property type="match status" value="1"/>
</dbReference>
<sequence length="127" mass="13407">MEIIATDKAPQAIGPYSQAILVDGILYTSGQIALTPEGELIEGGVAEQTRQVLSNLSAVLEAAGGSLEDVIKTTIFLADMGDFATVNEVYAEFFGEHKPARSTVAVKTLPKEVLVEIDCIAKPGESL</sequence>
<dbReference type="RefSeq" id="WP_013553399.1">
    <property type="nucleotide sequence ID" value="NC_014935.1"/>
</dbReference>
<dbReference type="InterPro" id="IPR019897">
    <property type="entry name" value="RidA_CS"/>
</dbReference>
<dbReference type="FunFam" id="3.30.1330.40:FF:000001">
    <property type="entry name" value="L-PSP family endoribonuclease"/>
    <property type="match status" value="1"/>
</dbReference>
<dbReference type="InterPro" id="IPR006056">
    <property type="entry name" value="RidA"/>
</dbReference>
<dbReference type="Pfam" id="PF01042">
    <property type="entry name" value="Ribonuc_L-PSP"/>
    <property type="match status" value="1"/>
</dbReference>
<dbReference type="PANTHER" id="PTHR11803:SF58">
    <property type="entry name" value="PROTEIN HMF1-RELATED"/>
    <property type="match status" value="1"/>
</dbReference>
<reference evidence="2 3" key="1">
    <citation type="journal article" date="2011" name="Stand. Genomic Sci.">
        <title>Complete genome sequence of Nitratifractor salsuginis type strain (E9I37-1).</title>
        <authorList>
            <person name="Anderson I."/>
            <person name="Sikorski J."/>
            <person name="Zeytun A."/>
            <person name="Nolan M."/>
            <person name="Lapidus A."/>
            <person name="Lucas S."/>
            <person name="Hammon N."/>
            <person name="Deshpande S."/>
            <person name="Cheng J.F."/>
            <person name="Tapia R."/>
            <person name="Han C."/>
            <person name="Goodwin L."/>
            <person name="Pitluck S."/>
            <person name="Liolios K."/>
            <person name="Pagani I."/>
            <person name="Ivanova N."/>
            <person name="Huntemann M."/>
            <person name="Mavromatis K."/>
            <person name="Ovchinikova G."/>
            <person name="Pati A."/>
            <person name="Chen A."/>
            <person name="Palaniappan K."/>
            <person name="Land M."/>
            <person name="Hauser L."/>
            <person name="Brambilla E.M."/>
            <person name="Ngatchou-Djao O.D."/>
            <person name="Rohde M."/>
            <person name="Tindall B.J."/>
            <person name="Goker M."/>
            <person name="Detter J.C."/>
            <person name="Woyke T."/>
            <person name="Bristow J."/>
            <person name="Eisen J.A."/>
            <person name="Markowitz V."/>
            <person name="Hugenholtz P."/>
            <person name="Klenk H.P."/>
            <person name="Kyrpides N.C."/>
        </authorList>
    </citation>
    <scope>NUCLEOTIDE SEQUENCE [LARGE SCALE GENOMIC DNA]</scope>
    <source>
        <strain evidence="3">DSM 16511 / JCM 12458 / E9I37-1</strain>
    </source>
</reference>
<dbReference type="PANTHER" id="PTHR11803">
    <property type="entry name" value="2-IMINOBUTANOATE/2-IMINOPROPANOATE DEAMINASE RIDA"/>
    <property type="match status" value="1"/>
</dbReference>
<keyword evidence="3" id="KW-1185">Reference proteome</keyword>
<evidence type="ECO:0000256" key="1">
    <source>
        <dbReference type="ARBA" id="ARBA00010552"/>
    </source>
</evidence>
<dbReference type="GO" id="GO:0005829">
    <property type="term" value="C:cytosol"/>
    <property type="evidence" value="ECO:0007669"/>
    <property type="project" value="TreeGrafter"/>
</dbReference>
<dbReference type="NCBIfam" id="TIGR00004">
    <property type="entry name" value="Rid family detoxifying hydrolase"/>
    <property type="match status" value="1"/>
</dbReference>
<reference evidence="3" key="2">
    <citation type="submission" date="2011-01" db="EMBL/GenBank/DDBJ databases">
        <title>The complete genome of Nitratifractor salsuginis DSM 16511.</title>
        <authorList>
            <consortium name="US DOE Joint Genome Institute (JGI-PGF)"/>
            <person name="Lucas S."/>
            <person name="Copeland A."/>
            <person name="Lapidus A."/>
            <person name="Bruce D."/>
            <person name="Goodwin L."/>
            <person name="Pitluck S."/>
            <person name="Kyrpides N."/>
            <person name="Mavromatis K."/>
            <person name="Ivanova N."/>
            <person name="Mikhailova N."/>
            <person name="Zeytun A."/>
            <person name="Detter J.C."/>
            <person name="Tapia R."/>
            <person name="Han C."/>
            <person name="Land M."/>
            <person name="Hauser L."/>
            <person name="Markowitz V."/>
            <person name="Cheng J.-F."/>
            <person name="Hugenholtz P."/>
            <person name="Woyke T."/>
            <person name="Wu D."/>
            <person name="Tindall B."/>
            <person name="Schuetze A."/>
            <person name="Brambilla E."/>
            <person name="Klenk H.-P."/>
            <person name="Eisen J.A."/>
        </authorList>
    </citation>
    <scope>NUCLEOTIDE SEQUENCE [LARGE SCALE GENOMIC DNA]</scope>
    <source>
        <strain evidence="3">DSM 16511 / JCM 12458 / E9I37-1</strain>
    </source>
</reference>
<organism evidence="2 3">
    <name type="scientific">Nitratifractor salsuginis (strain DSM 16511 / JCM 12458 / E9I37-1)</name>
    <dbReference type="NCBI Taxonomy" id="749222"/>
    <lineage>
        <taxon>Bacteria</taxon>
        <taxon>Pseudomonadati</taxon>
        <taxon>Campylobacterota</taxon>
        <taxon>Epsilonproteobacteria</taxon>
        <taxon>Campylobacterales</taxon>
        <taxon>Sulfurovaceae</taxon>
        <taxon>Nitratifractor</taxon>
    </lineage>
</organism>
<proteinExistence type="inferred from homology"/>
<dbReference type="GO" id="GO:0019239">
    <property type="term" value="F:deaminase activity"/>
    <property type="evidence" value="ECO:0007669"/>
    <property type="project" value="TreeGrafter"/>
</dbReference>
<dbReference type="InterPro" id="IPR006175">
    <property type="entry name" value="YjgF/YER057c/UK114"/>
</dbReference>
<dbReference type="EMBL" id="CP002452">
    <property type="protein sequence ID" value="ADV45703.1"/>
    <property type="molecule type" value="Genomic_DNA"/>
</dbReference>
<dbReference type="KEGG" id="nsa:Nitsa_0433"/>
<protein>
    <submittedName>
        <fullName evidence="2">Endoribonuclease L-PSP</fullName>
    </submittedName>
</protein>
<dbReference type="eggNOG" id="COG0251">
    <property type="taxonomic scope" value="Bacteria"/>
</dbReference>
<gene>
    <name evidence="2" type="ordered locus">Nitsa_0433</name>
</gene>
<dbReference type="SUPFAM" id="SSF55298">
    <property type="entry name" value="YjgF-like"/>
    <property type="match status" value="1"/>
</dbReference>
<dbReference type="Proteomes" id="UP000008633">
    <property type="component" value="Chromosome"/>
</dbReference>
<dbReference type="AlphaFoldDB" id="E6X0B4"/>
<evidence type="ECO:0000313" key="3">
    <source>
        <dbReference type="Proteomes" id="UP000008633"/>
    </source>
</evidence>